<evidence type="ECO:0000313" key="2">
    <source>
        <dbReference type="Proteomes" id="UP000064967"/>
    </source>
</evidence>
<proteinExistence type="predicted"/>
<dbReference type="AlphaFoldDB" id="A0A0K1PY77"/>
<protein>
    <submittedName>
        <fullName evidence="1">Uncharacterized protein</fullName>
    </submittedName>
</protein>
<reference evidence="1 2" key="1">
    <citation type="submission" date="2015-08" db="EMBL/GenBank/DDBJ databases">
        <authorList>
            <person name="Babu N.S."/>
            <person name="Beckwith C.J."/>
            <person name="Beseler K.G."/>
            <person name="Brison A."/>
            <person name="Carone J.V."/>
            <person name="Caskin T.P."/>
            <person name="Diamond M."/>
            <person name="Durham M.E."/>
            <person name="Foxe J.M."/>
            <person name="Go M."/>
            <person name="Henderson B.A."/>
            <person name="Jones I.B."/>
            <person name="McGettigan J.A."/>
            <person name="Micheletti S.J."/>
            <person name="Nasrallah M.E."/>
            <person name="Ortiz D."/>
            <person name="Piller C.R."/>
            <person name="Privatt S.R."/>
            <person name="Schneider S.L."/>
            <person name="Sharp S."/>
            <person name="Smith T.C."/>
            <person name="Stanton J.D."/>
            <person name="Ullery H.E."/>
            <person name="Wilson R.J."/>
            <person name="Serrano M.G."/>
            <person name="Buck G."/>
            <person name="Lee V."/>
            <person name="Wang Y."/>
            <person name="Carvalho R."/>
            <person name="Voegtly L."/>
            <person name="Shi R."/>
            <person name="Duckworth R."/>
            <person name="Johnson A."/>
            <person name="Loviza R."/>
            <person name="Walstead R."/>
            <person name="Shah Z."/>
            <person name="Kiflezghi M."/>
            <person name="Wade K."/>
            <person name="Ball S.L."/>
            <person name="Bradley K.W."/>
            <person name="Asai D.J."/>
            <person name="Bowman C.A."/>
            <person name="Russell D.A."/>
            <person name="Pope W.H."/>
            <person name="Jacobs-Sera D."/>
            <person name="Hendrix R.W."/>
            <person name="Hatfull G.F."/>
        </authorList>
    </citation>
    <scope>NUCLEOTIDE SEQUENCE [LARGE SCALE GENOMIC DNA]</scope>
    <source>
        <strain evidence="1 2">DSM 27648</strain>
    </source>
</reference>
<keyword evidence="2" id="KW-1185">Reference proteome</keyword>
<accession>A0A0K1PY77</accession>
<gene>
    <name evidence="1" type="ORF">AKJ09_05126</name>
</gene>
<dbReference type="Gene3D" id="3.90.1720.10">
    <property type="entry name" value="endopeptidase domain like (from Nostoc punctiforme)"/>
    <property type="match status" value="1"/>
</dbReference>
<sequence length="223" mass="24532">MVVPALAASQPYRVVHASPVARSESAVFDVIGHIDRSLRTTRYVHATHIDEAAGRFDFDCSGMATWVLARSAPAAHDAVMRRNGRRRPVASDYYDVISQAPTTNAHDGWLRVAHARDLKPGDLIAWRRPQAIVSSNTGHVLFVVAAPQQVDREGRRFLVRVADATSIPHGDDTRPQRHASGFGYGTIALFLDHPEGQVVAYGWHGLATRIDFRTPIAIGRAMQ</sequence>
<evidence type="ECO:0000313" key="1">
    <source>
        <dbReference type="EMBL" id="AKU98462.1"/>
    </source>
</evidence>
<dbReference type="Proteomes" id="UP000064967">
    <property type="component" value="Chromosome"/>
</dbReference>
<dbReference type="KEGG" id="llu:AKJ09_05126"/>
<organism evidence="1 2">
    <name type="scientific">Labilithrix luteola</name>
    <dbReference type="NCBI Taxonomy" id="1391654"/>
    <lineage>
        <taxon>Bacteria</taxon>
        <taxon>Pseudomonadati</taxon>
        <taxon>Myxococcota</taxon>
        <taxon>Polyangia</taxon>
        <taxon>Polyangiales</taxon>
        <taxon>Labilitrichaceae</taxon>
        <taxon>Labilithrix</taxon>
    </lineage>
</organism>
<name>A0A0K1PY77_9BACT</name>
<dbReference type="EMBL" id="CP012333">
    <property type="protein sequence ID" value="AKU98462.1"/>
    <property type="molecule type" value="Genomic_DNA"/>
</dbReference>